<dbReference type="Pfam" id="PF00730">
    <property type="entry name" value="HhH-GPD"/>
    <property type="match status" value="1"/>
</dbReference>
<evidence type="ECO:0000256" key="3">
    <source>
        <dbReference type="ARBA" id="ARBA00008343"/>
    </source>
</evidence>
<comment type="function">
    <text evidence="2">Adenine glycosylase active on G-A mispairs. MutY also corrects error-prone DNA synthesis past GO lesions which are due to the oxidatively damaged form of guanine: 7,8-dihydro-8-oxoguanine (8-oxo-dGTP).</text>
</comment>
<evidence type="ECO:0000313" key="17">
    <source>
        <dbReference type="Proteomes" id="UP000240978"/>
    </source>
</evidence>
<feature type="domain" description="HhH-GPD" evidence="15">
    <location>
        <begin position="57"/>
        <end position="208"/>
    </location>
</feature>
<dbReference type="Gene3D" id="3.90.79.10">
    <property type="entry name" value="Nucleoside Triphosphate Pyrophosphohydrolase"/>
    <property type="match status" value="1"/>
</dbReference>
<evidence type="ECO:0000256" key="10">
    <source>
        <dbReference type="ARBA" id="ARBA00023004"/>
    </source>
</evidence>
<dbReference type="SMART" id="SM00525">
    <property type="entry name" value="FES"/>
    <property type="match status" value="1"/>
</dbReference>
<keyword evidence="13 14" id="KW-0326">Glycosidase</keyword>
<evidence type="ECO:0000256" key="1">
    <source>
        <dbReference type="ARBA" id="ARBA00000843"/>
    </source>
</evidence>
<evidence type="ECO:0000256" key="11">
    <source>
        <dbReference type="ARBA" id="ARBA00023014"/>
    </source>
</evidence>
<sequence>MGLAPPLHSYFIDPIIFAEMKQFFTNTLLEWNKHENTRSMPWKGEKDPYRIWLSEIILQQTRVEQGWAYYERFILNYPTVQELAAAPEEAVFRLWQGLGYYARCKNMLAAARQIVSGYHGHFPNTYESIQSLKGIGPYTAAAIASFAYNLPHAVLDGNVFRVLSRFFDIDTPIDSTAGKKQFSELAQELLPHGQSASYNQSIMDFGAVVCKPQQPACSSCPLTGKCKAFQLGLTGLLPVKTKKLVIKKRYFYYLVLQYKDQVYIHKRTENDIWQNLHEFILIETSGPEDVTALQSSAAFKDVMKDIRYNMDAVSGAFKQQLTHQTIYSQFLMLSVNKKPEMPGYMAIPRNQLDHYAFPKTITDFLKNRELTLF</sequence>
<gene>
    <name evidence="16" type="ORF">CLV42_101490</name>
</gene>
<dbReference type="GO" id="GO:0046872">
    <property type="term" value="F:metal ion binding"/>
    <property type="evidence" value="ECO:0007669"/>
    <property type="project" value="UniProtKB-UniRule"/>
</dbReference>
<evidence type="ECO:0000256" key="12">
    <source>
        <dbReference type="ARBA" id="ARBA00023204"/>
    </source>
</evidence>
<dbReference type="Gene3D" id="1.10.1670.10">
    <property type="entry name" value="Helix-hairpin-Helix base-excision DNA repair enzymes (C-terminal)"/>
    <property type="match status" value="1"/>
</dbReference>
<comment type="similarity">
    <text evidence="3 14">Belongs to the Nth/MutY family.</text>
</comment>
<dbReference type="Pfam" id="PF00633">
    <property type="entry name" value="HHH"/>
    <property type="match status" value="1"/>
</dbReference>
<keyword evidence="8 14" id="KW-0227">DNA damage</keyword>
<evidence type="ECO:0000313" key="16">
    <source>
        <dbReference type="EMBL" id="PSL35728.1"/>
    </source>
</evidence>
<dbReference type="InterPro" id="IPR003265">
    <property type="entry name" value="HhH-GPD_domain"/>
</dbReference>
<comment type="catalytic activity">
    <reaction evidence="1 14">
        <text>Hydrolyzes free adenine bases from 7,8-dihydro-8-oxoguanine:adenine mismatched double-stranded DNA, leaving an apurinic site.</text>
        <dbReference type="EC" id="3.2.2.31"/>
    </reaction>
</comment>
<keyword evidence="12" id="KW-0234">DNA repair</keyword>
<evidence type="ECO:0000256" key="13">
    <source>
        <dbReference type="ARBA" id="ARBA00023295"/>
    </source>
</evidence>
<dbReference type="EC" id="3.2.2.31" evidence="4 14"/>
<dbReference type="InterPro" id="IPR000445">
    <property type="entry name" value="HhH_motif"/>
</dbReference>
<dbReference type="EMBL" id="PYGK01000001">
    <property type="protein sequence ID" value="PSL35728.1"/>
    <property type="molecule type" value="Genomic_DNA"/>
</dbReference>
<dbReference type="SUPFAM" id="SSF55811">
    <property type="entry name" value="Nudix"/>
    <property type="match status" value="1"/>
</dbReference>
<organism evidence="16 17">
    <name type="scientific">Chitinophaga ginsengisoli</name>
    <dbReference type="NCBI Taxonomy" id="363837"/>
    <lineage>
        <taxon>Bacteria</taxon>
        <taxon>Pseudomonadati</taxon>
        <taxon>Bacteroidota</taxon>
        <taxon>Chitinophagia</taxon>
        <taxon>Chitinophagales</taxon>
        <taxon>Chitinophagaceae</taxon>
        <taxon>Chitinophaga</taxon>
    </lineage>
</organism>
<evidence type="ECO:0000256" key="8">
    <source>
        <dbReference type="ARBA" id="ARBA00022763"/>
    </source>
</evidence>
<dbReference type="PANTHER" id="PTHR42944:SF1">
    <property type="entry name" value="ADENINE DNA GLYCOSYLASE"/>
    <property type="match status" value="1"/>
</dbReference>
<dbReference type="GO" id="GO:0006284">
    <property type="term" value="P:base-excision repair"/>
    <property type="evidence" value="ECO:0007669"/>
    <property type="project" value="UniProtKB-UniRule"/>
</dbReference>
<dbReference type="GO" id="GO:0032357">
    <property type="term" value="F:oxidized purine DNA binding"/>
    <property type="evidence" value="ECO:0007669"/>
    <property type="project" value="TreeGrafter"/>
</dbReference>
<keyword evidence="10 14" id="KW-0408">Iron</keyword>
<evidence type="ECO:0000256" key="2">
    <source>
        <dbReference type="ARBA" id="ARBA00002933"/>
    </source>
</evidence>
<keyword evidence="7" id="KW-0479">Metal-binding</keyword>
<dbReference type="Gene3D" id="1.10.340.30">
    <property type="entry name" value="Hypothetical protein, domain 2"/>
    <property type="match status" value="1"/>
</dbReference>
<keyword evidence="11" id="KW-0411">Iron-sulfur</keyword>
<dbReference type="FunFam" id="1.10.340.30:FF:000002">
    <property type="entry name" value="Adenine DNA glycosylase"/>
    <property type="match status" value="1"/>
</dbReference>
<comment type="caution">
    <text evidence="16">The sequence shown here is derived from an EMBL/GenBank/DDBJ whole genome shotgun (WGS) entry which is preliminary data.</text>
</comment>
<dbReference type="InterPro" id="IPR011257">
    <property type="entry name" value="DNA_glycosylase"/>
</dbReference>
<dbReference type="CDD" id="cd00056">
    <property type="entry name" value="ENDO3c"/>
    <property type="match status" value="1"/>
</dbReference>
<evidence type="ECO:0000256" key="14">
    <source>
        <dbReference type="RuleBase" id="RU365096"/>
    </source>
</evidence>
<dbReference type="GO" id="GO:0035485">
    <property type="term" value="F:adenine/guanine mispair binding"/>
    <property type="evidence" value="ECO:0007669"/>
    <property type="project" value="TreeGrafter"/>
</dbReference>
<evidence type="ECO:0000256" key="6">
    <source>
        <dbReference type="ARBA" id="ARBA00022485"/>
    </source>
</evidence>
<evidence type="ECO:0000256" key="7">
    <source>
        <dbReference type="ARBA" id="ARBA00022723"/>
    </source>
</evidence>
<evidence type="ECO:0000256" key="4">
    <source>
        <dbReference type="ARBA" id="ARBA00012045"/>
    </source>
</evidence>
<dbReference type="InterPro" id="IPR044298">
    <property type="entry name" value="MIG/MutY"/>
</dbReference>
<evidence type="ECO:0000256" key="5">
    <source>
        <dbReference type="ARBA" id="ARBA00022023"/>
    </source>
</evidence>
<dbReference type="InterPro" id="IPR003651">
    <property type="entry name" value="Endonuclease3_FeS-loop_motif"/>
</dbReference>
<dbReference type="SUPFAM" id="SSF48150">
    <property type="entry name" value="DNA-glycosylase"/>
    <property type="match status" value="1"/>
</dbReference>
<accession>A0A2P8GP32</accession>
<dbReference type="InterPro" id="IPR005760">
    <property type="entry name" value="A/G_AdeGlyc_MutY"/>
</dbReference>
<reference evidence="16 17" key="1">
    <citation type="submission" date="2018-03" db="EMBL/GenBank/DDBJ databases">
        <title>Genomic Encyclopedia of Archaeal and Bacterial Type Strains, Phase II (KMG-II): from individual species to whole genera.</title>
        <authorList>
            <person name="Goeker M."/>
        </authorList>
    </citation>
    <scope>NUCLEOTIDE SEQUENCE [LARGE SCALE GENOMIC DNA]</scope>
    <source>
        <strain evidence="16 17">DSM 18107</strain>
    </source>
</reference>
<name>A0A2P8GP32_9BACT</name>
<comment type="cofactor">
    <cofactor evidence="14">
        <name>[4Fe-4S] cluster</name>
        <dbReference type="ChEBI" id="CHEBI:49883"/>
    </cofactor>
    <text evidence="14">Binds 1 [4Fe-4S] cluster.</text>
</comment>
<dbReference type="SMART" id="SM00478">
    <property type="entry name" value="ENDO3c"/>
    <property type="match status" value="1"/>
</dbReference>
<dbReference type="NCBIfam" id="TIGR01084">
    <property type="entry name" value="mutY"/>
    <property type="match status" value="1"/>
</dbReference>
<dbReference type="InterPro" id="IPR023170">
    <property type="entry name" value="HhH_base_excis_C"/>
</dbReference>
<dbReference type="GO" id="GO:0000701">
    <property type="term" value="F:purine-specific mismatch base pair DNA N-glycosylase activity"/>
    <property type="evidence" value="ECO:0007669"/>
    <property type="project" value="UniProtKB-EC"/>
</dbReference>
<dbReference type="InterPro" id="IPR015797">
    <property type="entry name" value="NUDIX_hydrolase-like_dom_sf"/>
</dbReference>
<keyword evidence="17" id="KW-1185">Reference proteome</keyword>
<dbReference type="GO" id="GO:0051539">
    <property type="term" value="F:4 iron, 4 sulfur cluster binding"/>
    <property type="evidence" value="ECO:0007669"/>
    <property type="project" value="UniProtKB-UniRule"/>
</dbReference>
<keyword evidence="6" id="KW-0004">4Fe-4S</keyword>
<dbReference type="PANTHER" id="PTHR42944">
    <property type="entry name" value="ADENINE DNA GLYCOSYLASE"/>
    <property type="match status" value="1"/>
</dbReference>
<protein>
    <recommendedName>
        <fullName evidence="5 14">Adenine DNA glycosylase</fullName>
        <ecNumber evidence="4 14">3.2.2.31</ecNumber>
    </recommendedName>
</protein>
<dbReference type="CDD" id="cd03431">
    <property type="entry name" value="NUDIX_DNA_Glycosylase_C-MutY"/>
    <property type="match status" value="1"/>
</dbReference>
<dbReference type="AlphaFoldDB" id="A0A2P8GP32"/>
<dbReference type="GO" id="GO:0034039">
    <property type="term" value="F:8-oxo-7,8-dihydroguanine DNA N-glycosylase activity"/>
    <property type="evidence" value="ECO:0007669"/>
    <property type="project" value="TreeGrafter"/>
</dbReference>
<dbReference type="InterPro" id="IPR029119">
    <property type="entry name" value="MutY_C"/>
</dbReference>
<dbReference type="Proteomes" id="UP000240978">
    <property type="component" value="Unassembled WGS sequence"/>
</dbReference>
<keyword evidence="9" id="KW-0378">Hydrolase</keyword>
<evidence type="ECO:0000256" key="9">
    <source>
        <dbReference type="ARBA" id="ARBA00022801"/>
    </source>
</evidence>
<proteinExistence type="inferred from homology"/>
<evidence type="ECO:0000259" key="15">
    <source>
        <dbReference type="SMART" id="SM00478"/>
    </source>
</evidence>
<dbReference type="GO" id="GO:0006298">
    <property type="term" value="P:mismatch repair"/>
    <property type="evidence" value="ECO:0007669"/>
    <property type="project" value="TreeGrafter"/>
</dbReference>
<dbReference type="Pfam" id="PF14815">
    <property type="entry name" value="NUDIX_4"/>
    <property type="match status" value="1"/>
</dbReference>